<evidence type="ECO:0000256" key="9">
    <source>
        <dbReference type="RuleBase" id="RU003662"/>
    </source>
</evidence>
<feature type="active site" description="Proton acceptor" evidence="8">
    <location>
        <position position="62"/>
    </location>
</feature>
<dbReference type="NCBIfam" id="TIGR00262">
    <property type="entry name" value="trpA"/>
    <property type="match status" value="1"/>
</dbReference>
<feature type="active site" description="Proton acceptor" evidence="8">
    <location>
        <position position="51"/>
    </location>
</feature>
<evidence type="ECO:0000256" key="1">
    <source>
        <dbReference type="ARBA" id="ARBA00004733"/>
    </source>
</evidence>
<dbReference type="CDD" id="cd04724">
    <property type="entry name" value="Tryptophan_synthase_alpha"/>
    <property type="match status" value="1"/>
</dbReference>
<dbReference type="Pfam" id="PF00290">
    <property type="entry name" value="Trp_syntA"/>
    <property type="match status" value="1"/>
</dbReference>
<organism evidence="10 11">
    <name type="scientific">Haliangium ochraceum (strain DSM 14365 / JCM 11303 / SMP-2)</name>
    <dbReference type="NCBI Taxonomy" id="502025"/>
    <lineage>
        <taxon>Bacteria</taxon>
        <taxon>Pseudomonadati</taxon>
        <taxon>Myxococcota</taxon>
        <taxon>Polyangia</taxon>
        <taxon>Haliangiales</taxon>
        <taxon>Kofleriaceae</taxon>
        <taxon>Haliangium</taxon>
    </lineage>
</organism>
<dbReference type="InterPro" id="IPR011060">
    <property type="entry name" value="RibuloseP-bd_barrel"/>
</dbReference>
<proteinExistence type="inferred from homology"/>
<evidence type="ECO:0000256" key="7">
    <source>
        <dbReference type="ARBA" id="ARBA00049047"/>
    </source>
</evidence>
<keyword evidence="6 8" id="KW-0456">Lyase</keyword>
<dbReference type="PANTHER" id="PTHR43406">
    <property type="entry name" value="TRYPTOPHAN SYNTHASE, ALPHA CHAIN"/>
    <property type="match status" value="1"/>
</dbReference>
<evidence type="ECO:0000256" key="4">
    <source>
        <dbReference type="ARBA" id="ARBA00022822"/>
    </source>
</evidence>
<dbReference type="InterPro" id="IPR002028">
    <property type="entry name" value="Trp_synthase_suA"/>
</dbReference>
<dbReference type="AlphaFoldDB" id="D0LWG6"/>
<keyword evidence="5 8" id="KW-0057">Aromatic amino acid biosynthesis</keyword>
<comment type="similarity">
    <text evidence="8 9">Belongs to the TrpA family.</text>
</comment>
<dbReference type="UniPathway" id="UPA00035">
    <property type="reaction ID" value="UER00044"/>
</dbReference>
<evidence type="ECO:0000256" key="6">
    <source>
        <dbReference type="ARBA" id="ARBA00023239"/>
    </source>
</evidence>
<dbReference type="HAMAP" id="MF_00131">
    <property type="entry name" value="Trp_synth_alpha"/>
    <property type="match status" value="1"/>
</dbReference>
<comment type="subunit">
    <text evidence="2 8">Tetramer of two alpha and two beta chains.</text>
</comment>
<protein>
    <recommendedName>
        <fullName evidence="8">Tryptophan synthase alpha chain</fullName>
        <ecNumber evidence="8">4.2.1.20</ecNumber>
    </recommendedName>
</protein>
<name>D0LWG6_HALO1</name>
<evidence type="ECO:0000313" key="10">
    <source>
        <dbReference type="EMBL" id="ACY17616.1"/>
    </source>
</evidence>
<dbReference type="EMBL" id="CP001804">
    <property type="protein sequence ID" value="ACY17616.1"/>
    <property type="molecule type" value="Genomic_DNA"/>
</dbReference>
<comment type="catalytic activity">
    <reaction evidence="7 8">
        <text>(1S,2R)-1-C-(indol-3-yl)glycerol 3-phosphate + L-serine = D-glyceraldehyde 3-phosphate + L-tryptophan + H2O</text>
        <dbReference type="Rhea" id="RHEA:10532"/>
        <dbReference type="ChEBI" id="CHEBI:15377"/>
        <dbReference type="ChEBI" id="CHEBI:33384"/>
        <dbReference type="ChEBI" id="CHEBI:57912"/>
        <dbReference type="ChEBI" id="CHEBI:58866"/>
        <dbReference type="ChEBI" id="CHEBI:59776"/>
        <dbReference type="EC" id="4.2.1.20"/>
    </reaction>
</comment>
<gene>
    <name evidence="8" type="primary">trpA</name>
    <name evidence="10" type="ordered locus">Hoch_5128</name>
</gene>
<keyword evidence="11" id="KW-1185">Reference proteome</keyword>
<dbReference type="eggNOG" id="COG0159">
    <property type="taxonomic scope" value="Bacteria"/>
</dbReference>
<comment type="function">
    <text evidence="8">The alpha subunit is responsible for the aldol cleavage of indoleglycerol phosphate to indole and glyceraldehyde 3-phosphate.</text>
</comment>
<dbReference type="HOGENOM" id="CLU_016734_0_0_7"/>
<evidence type="ECO:0000256" key="2">
    <source>
        <dbReference type="ARBA" id="ARBA00011270"/>
    </source>
</evidence>
<dbReference type="PANTHER" id="PTHR43406:SF1">
    <property type="entry name" value="TRYPTOPHAN SYNTHASE ALPHA CHAIN, CHLOROPLASTIC"/>
    <property type="match status" value="1"/>
</dbReference>
<evidence type="ECO:0000256" key="3">
    <source>
        <dbReference type="ARBA" id="ARBA00022605"/>
    </source>
</evidence>
<sequence>MPTTKLEERVRARRQQREILLISHAVLGYPSFDTCEAAIDEMMARGVDIVELQVPFSDPQADGPFFTHANQVAVDGGTSVDACFDFAAATCARHPEGNFVIMTYFNILYQYGVSAFVERAAAAGVQGFIIPDLPVEEADEYVAACDAHGLAPIFLFTPATSPERMREVARHTRGFVYCQARFGVTGNHTEFDDAVDAYIERCRAATALPIAMGFGIQTRADVDFLRGKIDIAICCTQAVRVMTEQGVPAMGGFLAGLRD</sequence>
<dbReference type="Gene3D" id="3.20.20.70">
    <property type="entry name" value="Aldolase class I"/>
    <property type="match status" value="1"/>
</dbReference>
<dbReference type="SUPFAM" id="SSF51366">
    <property type="entry name" value="Ribulose-phoshate binding barrel"/>
    <property type="match status" value="1"/>
</dbReference>
<comment type="pathway">
    <text evidence="1 8">Amino-acid biosynthesis; L-tryptophan biosynthesis; L-tryptophan from chorismate: step 5/5.</text>
</comment>
<keyword evidence="3 8" id="KW-0028">Amino-acid biosynthesis</keyword>
<dbReference type="Proteomes" id="UP000001880">
    <property type="component" value="Chromosome"/>
</dbReference>
<dbReference type="GO" id="GO:0005829">
    <property type="term" value="C:cytosol"/>
    <property type="evidence" value="ECO:0007669"/>
    <property type="project" value="TreeGrafter"/>
</dbReference>
<evidence type="ECO:0000256" key="8">
    <source>
        <dbReference type="HAMAP-Rule" id="MF_00131"/>
    </source>
</evidence>
<dbReference type="STRING" id="502025.Hoch_5128"/>
<evidence type="ECO:0000313" key="11">
    <source>
        <dbReference type="Proteomes" id="UP000001880"/>
    </source>
</evidence>
<keyword evidence="4 8" id="KW-0822">Tryptophan biosynthesis</keyword>
<dbReference type="EC" id="4.2.1.20" evidence="8"/>
<reference evidence="10 11" key="1">
    <citation type="journal article" date="2010" name="Stand. Genomic Sci.">
        <title>Complete genome sequence of Haliangium ochraceum type strain (SMP-2).</title>
        <authorList>
            <consortium name="US DOE Joint Genome Institute (JGI-PGF)"/>
            <person name="Ivanova N."/>
            <person name="Daum C."/>
            <person name="Lang E."/>
            <person name="Abt B."/>
            <person name="Kopitz M."/>
            <person name="Saunders E."/>
            <person name="Lapidus A."/>
            <person name="Lucas S."/>
            <person name="Glavina Del Rio T."/>
            <person name="Nolan M."/>
            <person name="Tice H."/>
            <person name="Copeland A."/>
            <person name="Cheng J.F."/>
            <person name="Chen F."/>
            <person name="Bruce D."/>
            <person name="Goodwin L."/>
            <person name="Pitluck S."/>
            <person name="Mavromatis K."/>
            <person name="Pati A."/>
            <person name="Mikhailova N."/>
            <person name="Chen A."/>
            <person name="Palaniappan K."/>
            <person name="Land M."/>
            <person name="Hauser L."/>
            <person name="Chang Y.J."/>
            <person name="Jeffries C.D."/>
            <person name="Detter J.C."/>
            <person name="Brettin T."/>
            <person name="Rohde M."/>
            <person name="Goker M."/>
            <person name="Bristow J."/>
            <person name="Markowitz V."/>
            <person name="Eisen J.A."/>
            <person name="Hugenholtz P."/>
            <person name="Kyrpides N.C."/>
            <person name="Klenk H.P."/>
        </authorList>
    </citation>
    <scope>NUCLEOTIDE SEQUENCE [LARGE SCALE GENOMIC DNA]</scope>
    <source>
        <strain evidence="11">DSM 14365 / CIP 107738 / JCM 11303 / AJ 13395 / SMP-2</strain>
    </source>
</reference>
<dbReference type="KEGG" id="hoh:Hoch_5128"/>
<evidence type="ECO:0000256" key="5">
    <source>
        <dbReference type="ARBA" id="ARBA00023141"/>
    </source>
</evidence>
<dbReference type="GO" id="GO:0004834">
    <property type="term" value="F:tryptophan synthase activity"/>
    <property type="evidence" value="ECO:0007669"/>
    <property type="project" value="UniProtKB-UniRule"/>
</dbReference>
<accession>D0LWG6</accession>
<dbReference type="InterPro" id="IPR013785">
    <property type="entry name" value="Aldolase_TIM"/>
</dbReference>